<proteinExistence type="predicted"/>
<sequence length="242" mass="25976">MSSLLMQRSGLPVRQASSHVAKAGTGKDVYIGFPKGDYNRAPGRKGRIIKDDGGIASIANRTTKEEVGGFQGAVGGFPGGEAGLQKFLEEQGVNGKEDSKKESNLYPKSPLRPPPKNMARPNKGPSDADPIYVGYGKDELDLRKSGAPGRIIYDEAYKYPEKEDVGGLVGAVGGFAGGERALYEFIETGMVLTKEGRHARAETDAHWRPFALSHAHARGPLLTRNTTPPACVVIFVLTDTCY</sequence>
<dbReference type="EMBL" id="MU069775">
    <property type="protein sequence ID" value="KAF5834099.1"/>
    <property type="molecule type" value="Genomic_DNA"/>
</dbReference>
<protein>
    <recommendedName>
        <fullName evidence="4">Encoded protein</fullName>
    </recommendedName>
</protein>
<reference evidence="2" key="1">
    <citation type="submission" date="2017-08" db="EMBL/GenBank/DDBJ databases">
        <authorList>
            <person name="Polle J.E."/>
            <person name="Barry K."/>
            <person name="Cushman J."/>
            <person name="Schmutz J."/>
            <person name="Tran D."/>
            <person name="Hathwaick L.T."/>
            <person name="Yim W.C."/>
            <person name="Jenkins J."/>
            <person name="Mckie-Krisberg Z.M."/>
            <person name="Prochnik S."/>
            <person name="Lindquist E."/>
            <person name="Dockter R.B."/>
            <person name="Adam C."/>
            <person name="Molina H."/>
            <person name="Bunkerborg J."/>
            <person name="Jin E."/>
            <person name="Buchheim M."/>
            <person name="Magnuson J."/>
        </authorList>
    </citation>
    <scope>NUCLEOTIDE SEQUENCE</scope>
    <source>
        <strain evidence="2">CCAP 19/18</strain>
    </source>
</reference>
<accession>A0ABQ7GHL5</accession>
<feature type="region of interest" description="Disordered" evidence="1">
    <location>
        <begin position="92"/>
        <end position="131"/>
    </location>
</feature>
<evidence type="ECO:0000313" key="2">
    <source>
        <dbReference type="EMBL" id="KAF5834099.1"/>
    </source>
</evidence>
<evidence type="ECO:0000256" key="1">
    <source>
        <dbReference type="SAM" id="MobiDB-lite"/>
    </source>
</evidence>
<evidence type="ECO:0008006" key="4">
    <source>
        <dbReference type="Google" id="ProtNLM"/>
    </source>
</evidence>
<evidence type="ECO:0000313" key="3">
    <source>
        <dbReference type="Proteomes" id="UP000815325"/>
    </source>
</evidence>
<name>A0ABQ7GHL5_DUNSA</name>
<keyword evidence="3" id="KW-1185">Reference proteome</keyword>
<gene>
    <name evidence="2" type="ORF">DUNSADRAFT_9376</name>
</gene>
<comment type="caution">
    <text evidence="2">The sequence shown here is derived from an EMBL/GenBank/DDBJ whole genome shotgun (WGS) entry which is preliminary data.</text>
</comment>
<dbReference type="Proteomes" id="UP000815325">
    <property type="component" value="Unassembled WGS sequence"/>
</dbReference>
<organism evidence="2 3">
    <name type="scientific">Dunaliella salina</name>
    <name type="common">Green alga</name>
    <name type="synonym">Protococcus salinus</name>
    <dbReference type="NCBI Taxonomy" id="3046"/>
    <lineage>
        <taxon>Eukaryota</taxon>
        <taxon>Viridiplantae</taxon>
        <taxon>Chlorophyta</taxon>
        <taxon>core chlorophytes</taxon>
        <taxon>Chlorophyceae</taxon>
        <taxon>CS clade</taxon>
        <taxon>Chlamydomonadales</taxon>
        <taxon>Dunaliellaceae</taxon>
        <taxon>Dunaliella</taxon>
    </lineage>
</organism>